<sequence>MNPASQREVSEDVLRREMESKMTEEERMLAARMAKIAEMAERKSEKKEVNPVLMEIAGKDGKALNSAAAKKNDAPRKLTYIPRAQREKMRQEEEKKKKAEAETKRLQTMRRPYEFSREEEAERKRRREEEAAQKKNKSQSKDTSEDEYTRAIREGIRRQFIGEDTSAKETETAEKTKKKREPTFLMEWKNEDDTSETLNPVYMYRNKVHLGFGKGYVAGVDMCKQRKDSQYMESLLAIRQEAVKNAAVPSSAEENRLNEQLLQSIREKALEKEERAEKKESSGRGSEWYEKELSAMTQRDWRIMREDFEIKVQGARAVNPLRFWREAPIHPAILRAVEELGYKEPTPIQRQAIPIELKGMDMIGIAKTGSGKTCAFVVPMLQYILTAPVENRIRTREEGPLAIVMAPTRELARQIHAETVSLGRYCYDERLTKERSGAMTAVCVVGGESATQQASLTTNGCDVLIATPGRLLDLLRNHLVVLNQTNYIVLDEADRMIDEGFEQDVSTVMGAMGSLMKSEEEEEVEKEAEETESLTSKYRTTIMFSATMAPKVEALAKRYMRCAVQVTIGTSTAANEVEIKQIINMIRENQKPAMLQKVIRNNELPAIVFCNKKETVDAVARALHDQRVRCVALRSGLSQEQREKALEDFRSGVYDVLVATNVAARGLDIKGVKLVVNYDMPSSIEYYIHRIGRTGRAGASGLAISLVTEADSALFPELVEFLRKTKQSIPPELERHRAVREAGQLSSFAGDDSADPTEFKMI</sequence>
<evidence type="ECO:0000313" key="17">
    <source>
        <dbReference type="Proteomes" id="UP000078348"/>
    </source>
</evidence>
<dbReference type="CDD" id="cd17945">
    <property type="entry name" value="DEADc_DDX23"/>
    <property type="match status" value="1"/>
</dbReference>
<dbReference type="EMBL" id="LXWW01000107">
    <property type="protein sequence ID" value="OAO15939.1"/>
    <property type="molecule type" value="Genomic_DNA"/>
</dbReference>
<dbReference type="EC" id="3.6.4.13" evidence="1"/>
<dbReference type="Proteomes" id="UP000078348">
    <property type="component" value="Unassembled WGS sequence"/>
</dbReference>
<protein>
    <recommendedName>
        <fullName evidence="1">RNA helicase</fullName>
        <ecNumber evidence="1">3.6.4.13</ecNumber>
    </recommendedName>
</protein>
<evidence type="ECO:0000256" key="7">
    <source>
        <dbReference type="ARBA" id="ARBA00023187"/>
    </source>
</evidence>
<proteinExistence type="inferred from homology"/>
<evidence type="ECO:0000256" key="6">
    <source>
        <dbReference type="ARBA" id="ARBA00022840"/>
    </source>
</evidence>
<feature type="short sequence motif" description="Q motif" evidence="10">
    <location>
        <begin position="322"/>
        <end position="350"/>
    </location>
</feature>
<feature type="domain" description="DEAD-box RNA helicase Q" evidence="15">
    <location>
        <begin position="322"/>
        <end position="350"/>
    </location>
</feature>
<feature type="region of interest" description="Disordered" evidence="12">
    <location>
        <begin position="60"/>
        <end position="179"/>
    </location>
</feature>
<evidence type="ECO:0000259" key="14">
    <source>
        <dbReference type="PROSITE" id="PS51194"/>
    </source>
</evidence>
<reference evidence="16 17" key="1">
    <citation type="submission" date="2016-05" db="EMBL/GenBank/DDBJ databases">
        <title>Nuclear genome of Blastocystis sp. subtype 1 NandII.</title>
        <authorList>
            <person name="Gentekaki E."/>
            <person name="Curtis B."/>
            <person name="Stairs C."/>
            <person name="Eme L."/>
            <person name="Herman E."/>
            <person name="Klimes V."/>
            <person name="Arias M.C."/>
            <person name="Elias M."/>
            <person name="Hilliou F."/>
            <person name="Klute M."/>
            <person name="Malik S.-B."/>
            <person name="Pightling A."/>
            <person name="Rachubinski R."/>
            <person name="Salas D."/>
            <person name="Schlacht A."/>
            <person name="Suga H."/>
            <person name="Archibald J."/>
            <person name="Ball S.G."/>
            <person name="Clark G."/>
            <person name="Dacks J."/>
            <person name="Van Der Giezen M."/>
            <person name="Tsaousis A."/>
            <person name="Roger A."/>
        </authorList>
    </citation>
    <scope>NUCLEOTIDE SEQUENCE [LARGE SCALE GENOMIC DNA]</scope>
    <source>
        <strain evidence="17">ATCC 50177 / NandII</strain>
    </source>
</reference>
<feature type="compositionally biased region" description="Basic and acidic residues" evidence="12">
    <location>
        <begin position="84"/>
        <end position="175"/>
    </location>
</feature>
<comment type="similarity">
    <text evidence="8">Belongs to the DEAD box helicase family. DDX23/PRP28 subfamily.</text>
</comment>
<dbReference type="InterPro" id="IPR057479">
    <property type="entry name" value="PRP28/DDX23-like_helical"/>
</dbReference>
<feature type="compositionally biased region" description="Basic and acidic residues" evidence="12">
    <location>
        <begin position="8"/>
        <end position="23"/>
    </location>
</feature>
<evidence type="ECO:0000256" key="5">
    <source>
        <dbReference type="ARBA" id="ARBA00022806"/>
    </source>
</evidence>
<evidence type="ECO:0000256" key="2">
    <source>
        <dbReference type="ARBA" id="ARBA00022664"/>
    </source>
</evidence>
<dbReference type="InterPro" id="IPR014014">
    <property type="entry name" value="RNA_helicase_DEAD_Q_motif"/>
</dbReference>
<dbReference type="SMART" id="SM00487">
    <property type="entry name" value="DEXDc"/>
    <property type="match status" value="1"/>
</dbReference>
<evidence type="ECO:0000256" key="11">
    <source>
        <dbReference type="RuleBase" id="RU000492"/>
    </source>
</evidence>
<evidence type="ECO:0000256" key="1">
    <source>
        <dbReference type="ARBA" id="ARBA00012552"/>
    </source>
</evidence>
<name>A0A196SJ22_BLAHN</name>
<dbReference type="GO" id="GO:0003676">
    <property type="term" value="F:nucleic acid binding"/>
    <property type="evidence" value="ECO:0007669"/>
    <property type="project" value="InterPro"/>
</dbReference>
<keyword evidence="2" id="KW-0507">mRNA processing</keyword>
<keyword evidence="7" id="KW-0508">mRNA splicing</keyword>
<dbReference type="InterPro" id="IPR014001">
    <property type="entry name" value="Helicase_ATP-bd"/>
</dbReference>
<evidence type="ECO:0000256" key="12">
    <source>
        <dbReference type="SAM" id="MobiDB-lite"/>
    </source>
</evidence>
<evidence type="ECO:0000256" key="4">
    <source>
        <dbReference type="ARBA" id="ARBA00022801"/>
    </source>
</evidence>
<dbReference type="SMART" id="SM00490">
    <property type="entry name" value="HELICc"/>
    <property type="match status" value="1"/>
</dbReference>
<dbReference type="Pfam" id="PF25430">
    <property type="entry name" value="DDX23"/>
    <property type="match status" value="1"/>
</dbReference>
<dbReference type="PROSITE" id="PS51192">
    <property type="entry name" value="HELICASE_ATP_BIND_1"/>
    <property type="match status" value="1"/>
</dbReference>
<dbReference type="GO" id="GO:0006397">
    <property type="term" value="P:mRNA processing"/>
    <property type="evidence" value="ECO:0007669"/>
    <property type="project" value="UniProtKB-KW"/>
</dbReference>
<dbReference type="Pfam" id="PF00270">
    <property type="entry name" value="DEAD"/>
    <property type="match status" value="1"/>
</dbReference>
<comment type="catalytic activity">
    <reaction evidence="9">
        <text>ATP + H2O = ADP + phosphate + H(+)</text>
        <dbReference type="Rhea" id="RHEA:13065"/>
        <dbReference type="ChEBI" id="CHEBI:15377"/>
        <dbReference type="ChEBI" id="CHEBI:15378"/>
        <dbReference type="ChEBI" id="CHEBI:30616"/>
        <dbReference type="ChEBI" id="CHEBI:43474"/>
        <dbReference type="ChEBI" id="CHEBI:456216"/>
        <dbReference type="EC" id="3.6.4.13"/>
    </reaction>
</comment>
<keyword evidence="6 11" id="KW-0067">ATP-binding</keyword>
<dbReference type="OrthoDB" id="196131at2759"/>
<evidence type="ECO:0000256" key="8">
    <source>
        <dbReference type="ARBA" id="ARBA00037954"/>
    </source>
</evidence>
<feature type="domain" description="Helicase C-terminal" evidence="14">
    <location>
        <begin position="578"/>
        <end position="737"/>
    </location>
</feature>
<evidence type="ECO:0000259" key="15">
    <source>
        <dbReference type="PROSITE" id="PS51195"/>
    </source>
</evidence>
<comment type="caution">
    <text evidence="16">The sequence shown here is derived from an EMBL/GenBank/DDBJ whole genome shotgun (WGS) entry which is preliminary data.</text>
</comment>
<dbReference type="InterPro" id="IPR001650">
    <property type="entry name" value="Helicase_C-like"/>
</dbReference>
<dbReference type="SUPFAM" id="SSF52540">
    <property type="entry name" value="P-loop containing nucleoside triphosphate hydrolases"/>
    <property type="match status" value="1"/>
</dbReference>
<dbReference type="PANTHER" id="PTHR47958">
    <property type="entry name" value="ATP-DEPENDENT RNA HELICASE DBP3"/>
    <property type="match status" value="1"/>
</dbReference>
<dbReference type="STRING" id="478820.A0A196SJ22"/>
<dbReference type="PROSITE" id="PS51194">
    <property type="entry name" value="HELICASE_CTER"/>
    <property type="match status" value="1"/>
</dbReference>
<gene>
    <name evidence="16" type="ORF">AV274_2348</name>
</gene>
<keyword evidence="5 11" id="KW-0347">Helicase</keyword>
<feature type="domain" description="Helicase ATP-binding" evidence="13">
    <location>
        <begin position="353"/>
        <end position="566"/>
    </location>
</feature>
<dbReference type="InterPro" id="IPR027417">
    <property type="entry name" value="P-loop_NTPase"/>
</dbReference>
<organism evidence="16 17">
    <name type="scientific">Blastocystis sp. subtype 1 (strain ATCC 50177 / NandII)</name>
    <dbReference type="NCBI Taxonomy" id="478820"/>
    <lineage>
        <taxon>Eukaryota</taxon>
        <taxon>Sar</taxon>
        <taxon>Stramenopiles</taxon>
        <taxon>Bigyra</taxon>
        <taxon>Opalozoa</taxon>
        <taxon>Opalinata</taxon>
        <taxon>Blastocystidae</taxon>
        <taxon>Blastocystis</taxon>
    </lineage>
</organism>
<dbReference type="InterPro" id="IPR000629">
    <property type="entry name" value="RNA-helicase_DEAD-box_CS"/>
</dbReference>
<dbReference type="GO" id="GO:0005524">
    <property type="term" value="F:ATP binding"/>
    <property type="evidence" value="ECO:0007669"/>
    <property type="project" value="UniProtKB-KW"/>
</dbReference>
<dbReference type="InterPro" id="IPR011545">
    <property type="entry name" value="DEAD/DEAH_box_helicase_dom"/>
</dbReference>
<keyword evidence="17" id="KW-1185">Reference proteome</keyword>
<keyword evidence="4 11" id="KW-0378">Hydrolase</keyword>
<evidence type="ECO:0000256" key="10">
    <source>
        <dbReference type="PROSITE-ProRule" id="PRU00552"/>
    </source>
</evidence>
<dbReference type="Pfam" id="PF00271">
    <property type="entry name" value="Helicase_C"/>
    <property type="match status" value="1"/>
</dbReference>
<feature type="region of interest" description="Disordered" evidence="12">
    <location>
        <begin position="1"/>
        <end position="23"/>
    </location>
</feature>
<dbReference type="PROSITE" id="PS51195">
    <property type="entry name" value="Q_MOTIF"/>
    <property type="match status" value="1"/>
</dbReference>
<keyword evidence="3 11" id="KW-0547">Nucleotide-binding</keyword>
<dbReference type="AlphaFoldDB" id="A0A196SJ22"/>
<dbReference type="GO" id="GO:0003724">
    <property type="term" value="F:RNA helicase activity"/>
    <property type="evidence" value="ECO:0007669"/>
    <property type="project" value="UniProtKB-EC"/>
</dbReference>
<evidence type="ECO:0000256" key="3">
    <source>
        <dbReference type="ARBA" id="ARBA00022741"/>
    </source>
</evidence>
<evidence type="ECO:0000313" key="16">
    <source>
        <dbReference type="EMBL" id="OAO15939.1"/>
    </source>
</evidence>
<dbReference type="Gene3D" id="3.40.50.300">
    <property type="entry name" value="P-loop containing nucleotide triphosphate hydrolases"/>
    <property type="match status" value="2"/>
</dbReference>
<dbReference type="GO" id="GO:0008380">
    <property type="term" value="P:RNA splicing"/>
    <property type="evidence" value="ECO:0007669"/>
    <property type="project" value="UniProtKB-KW"/>
</dbReference>
<accession>A0A196SJ22</accession>
<dbReference type="PROSITE" id="PS00039">
    <property type="entry name" value="DEAD_ATP_HELICASE"/>
    <property type="match status" value="1"/>
</dbReference>
<evidence type="ECO:0000256" key="9">
    <source>
        <dbReference type="ARBA" id="ARBA00047984"/>
    </source>
</evidence>
<dbReference type="CDD" id="cd18787">
    <property type="entry name" value="SF2_C_DEAD"/>
    <property type="match status" value="1"/>
</dbReference>
<dbReference type="GO" id="GO:0016787">
    <property type="term" value="F:hydrolase activity"/>
    <property type="evidence" value="ECO:0007669"/>
    <property type="project" value="UniProtKB-KW"/>
</dbReference>
<evidence type="ECO:0000259" key="13">
    <source>
        <dbReference type="PROSITE" id="PS51192"/>
    </source>
</evidence>